<feature type="region of interest" description="Disordered" evidence="1">
    <location>
        <begin position="27"/>
        <end position="49"/>
    </location>
</feature>
<gene>
    <name evidence="2" type="ORF">F511_21170</name>
</gene>
<evidence type="ECO:0000313" key="2">
    <source>
        <dbReference type="EMBL" id="KZV17060.1"/>
    </source>
</evidence>
<accession>A0A2Z7ADH9</accession>
<dbReference type="EMBL" id="KV018465">
    <property type="protein sequence ID" value="KZV17060.1"/>
    <property type="molecule type" value="Genomic_DNA"/>
</dbReference>
<dbReference type="AlphaFoldDB" id="A0A2Z7ADH9"/>
<evidence type="ECO:0000256" key="1">
    <source>
        <dbReference type="SAM" id="MobiDB-lite"/>
    </source>
</evidence>
<keyword evidence="3" id="KW-1185">Reference proteome</keyword>
<reference evidence="2 3" key="1">
    <citation type="journal article" date="2015" name="Proc. Natl. Acad. Sci. U.S.A.">
        <title>The resurrection genome of Boea hygrometrica: A blueprint for survival of dehydration.</title>
        <authorList>
            <person name="Xiao L."/>
            <person name="Yang G."/>
            <person name="Zhang L."/>
            <person name="Yang X."/>
            <person name="Zhao S."/>
            <person name="Ji Z."/>
            <person name="Zhou Q."/>
            <person name="Hu M."/>
            <person name="Wang Y."/>
            <person name="Chen M."/>
            <person name="Xu Y."/>
            <person name="Jin H."/>
            <person name="Xiao X."/>
            <person name="Hu G."/>
            <person name="Bao F."/>
            <person name="Hu Y."/>
            <person name="Wan P."/>
            <person name="Li L."/>
            <person name="Deng X."/>
            <person name="Kuang T."/>
            <person name="Xiang C."/>
            <person name="Zhu J.K."/>
            <person name="Oliver M.J."/>
            <person name="He Y."/>
        </authorList>
    </citation>
    <scope>NUCLEOTIDE SEQUENCE [LARGE SCALE GENOMIC DNA]</scope>
    <source>
        <strain evidence="3">cv. XS01</strain>
    </source>
</reference>
<name>A0A2Z7ADH9_9LAMI</name>
<dbReference type="Proteomes" id="UP000250235">
    <property type="component" value="Unassembled WGS sequence"/>
</dbReference>
<sequence>MDTQLNVLSKRRGFLGVRLPKRSTECIERRPSSPHKPATAAAQVRRRRRRHVPPEIRFRPILTRRIHPRRSFSILVQADWREIDSGCGPDWRYLPQSTVKCRFLYETGRSQAQVPSRNDSLEALMNTVLLHTPDHRASLKKLDSTRVNQRMTRRFIYECLNEDSSSCESFERWLQNAISSRMLETQKQQSDGKRMIAKMVLQFKTWLFIHFVLNGH</sequence>
<protein>
    <submittedName>
        <fullName evidence="2">NAC domain-containing protein 86</fullName>
    </submittedName>
</protein>
<proteinExistence type="predicted"/>
<evidence type="ECO:0000313" key="3">
    <source>
        <dbReference type="Proteomes" id="UP000250235"/>
    </source>
</evidence>
<organism evidence="2 3">
    <name type="scientific">Dorcoceras hygrometricum</name>
    <dbReference type="NCBI Taxonomy" id="472368"/>
    <lineage>
        <taxon>Eukaryota</taxon>
        <taxon>Viridiplantae</taxon>
        <taxon>Streptophyta</taxon>
        <taxon>Embryophyta</taxon>
        <taxon>Tracheophyta</taxon>
        <taxon>Spermatophyta</taxon>
        <taxon>Magnoliopsida</taxon>
        <taxon>eudicotyledons</taxon>
        <taxon>Gunneridae</taxon>
        <taxon>Pentapetalae</taxon>
        <taxon>asterids</taxon>
        <taxon>lamiids</taxon>
        <taxon>Lamiales</taxon>
        <taxon>Gesneriaceae</taxon>
        <taxon>Didymocarpoideae</taxon>
        <taxon>Trichosporeae</taxon>
        <taxon>Loxocarpinae</taxon>
        <taxon>Dorcoceras</taxon>
    </lineage>
</organism>